<dbReference type="NCBIfam" id="TIGR00254">
    <property type="entry name" value="GGDEF"/>
    <property type="match status" value="1"/>
</dbReference>
<dbReference type="EC" id="2.7.7.65" evidence="1"/>
<sequence>MRQREPDLTGRLDRLLRFDDFVEARHEAEHGRARVAGLLRLIPVGMIIYNVYNLTSFSLTPDIAGLSIVIRLLIVTPMALVIAGLIAHVGPTAREALVLAGMMVGVAGPILFFWLTQAPLGNYTFAESILVVIYGNVLIAMRFRHALAFSIVAFACAVLAVDTKAGLDPTLREVFCLQFATACAFSLYANFRMEELRCREYLRTLAAQLASEAAEEARRLYQGLSGTDALTGLPNRRVLDETAEAWFAEERPAALMMIDVDHFKPFNDTLGHPAGDACLRRVAAVLATFVQGPGTLPDILAARFGGEEFAFIVRDVGAPEAVRLGAALVRAVEALGIGHPGRPDGHGVVTVSVGIALKGAGAACDREALFASADTALYRAKRLGRNGYALAEDRTGTAPPWVAAISTSA</sequence>
<dbReference type="CDD" id="cd01949">
    <property type="entry name" value="GGDEF"/>
    <property type="match status" value="1"/>
</dbReference>
<evidence type="ECO:0000313" key="5">
    <source>
        <dbReference type="EMBL" id="AWB24114.1"/>
    </source>
</evidence>
<feature type="transmembrane region" description="Helical" evidence="3">
    <location>
        <begin position="96"/>
        <end position="114"/>
    </location>
</feature>
<name>A0A2R4WRE9_9HYPH</name>
<feature type="domain" description="GGDEF" evidence="4">
    <location>
        <begin position="251"/>
        <end position="393"/>
    </location>
</feature>
<dbReference type="Pfam" id="PF00990">
    <property type="entry name" value="GGDEF"/>
    <property type="match status" value="1"/>
</dbReference>
<dbReference type="Gene3D" id="3.30.70.270">
    <property type="match status" value="1"/>
</dbReference>
<gene>
    <name evidence="5" type="ORF">DA075_27220</name>
</gene>
<proteinExistence type="predicted"/>
<dbReference type="SUPFAM" id="SSF55073">
    <property type="entry name" value="Nucleotide cyclase"/>
    <property type="match status" value="1"/>
</dbReference>
<keyword evidence="3" id="KW-0472">Membrane</keyword>
<feature type="transmembrane region" description="Helical" evidence="3">
    <location>
        <begin position="146"/>
        <end position="165"/>
    </location>
</feature>
<dbReference type="PANTHER" id="PTHR45138">
    <property type="entry name" value="REGULATORY COMPONENTS OF SENSORY TRANSDUCTION SYSTEM"/>
    <property type="match status" value="1"/>
</dbReference>
<dbReference type="InterPro" id="IPR050469">
    <property type="entry name" value="Diguanylate_Cyclase"/>
</dbReference>
<evidence type="ECO:0000313" key="6">
    <source>
        <dbReference type="Proteomes" id="UP000244755"/>
    </source>
</evidence>
<feature type="transmembrane region" description="Helical" evidence="3">
    <location>
        <begin position="64"/>
        <end position="89"/>
    </location>
</feature>
<keyword evidence="3" id="KW-0812">Transmembrane</keyword>
<dbReference type="AlphaFoldDB" id="A0A2R4WRE9"/>
<accession>A0A2R4WRE9</accession>
<feature type="transmembrane region" description="Helical" evidence="3">
    <location>
        <begin position="35"/>
        <end position="52"/>
    </location>
</feature>
<keyword evidence="3" id="KW-1133">Transmembrane helix</keyword>
<keyword evidence="6" id="KW-1185">Reference proteome</keyword>
<dbReference type="InterPro" id="IPR000160">
    <property type="entry name" value="GGDEF_dom"/>
</dbReference>
<dbReference type="InterPro" id="IPR029787">
    <property type="entry name" value="Nucleotide_cyclase"/>
</dbReference>
<evidence type="ECO:0000259" key="4">
    <source>
        <dbReference type="PROSITE" id="PS50887"/>
    </source>
</evidence>
<dbReference type="InterPro" id="IPR043128">
    <property type="entry name" value="Rev_trsase/Diguanyl_cyclase"/>
</dbReference>
<feature type="transmembrane region" description="Helical" evidence="3">
    <location>
        <begin position="120"/>
        <end position="139"/>
    </location>
</feature>
<evidence type="ECO:0000256" key="2">
    <source>
        <dbReference type="ARBA" id="ARBA00034247"/>
    </source>
</evidence>
<evidence type="ECO:0000256" key="3">
    <source>
        <dbReference type="SAM" id="Phobius"/>
    </source>
</evidence>
<dbReference type="EMBL" id="CP028843">
    <property type="protein sequence ID" value="AWB24114.1"/>
    <property type="molecule type" value="Genomic_DNA"/>
</dbReference>
<organism evidence="5 6">
    <name type="scientific">Methylobacterium currus</name>
    <dbReference type="NCBI Taxonomy" id="2051553"/>
    <lineage>
        <taxon>Bacteria</taxon>
        <taxon>Pseudomonadati</taxon>
        <taxon>Pseudomonadota</taxon>
        <taxon>Alphaproteobacteria</taxon>
        <taxon>Hyphomicrobiales</taxon>
        <taxon>Methylobacteriaceae</taxon>
        <taxon>Methylobacterium</taxon>
    </lineage>
</organism>
<dbReference type="PANTHER" id="PTHR45138:SF9">
    <property type="entry name" value="DIGUANYLATE CYCLASE DGCM-RELATED"/>
    <property type="match status" value="1"/>
</dbReference>
<dbReference type="GO" id="GO:0052621">
    <property type="term" value="F:diguanylate cyclase activity"/>
    <property type="evidence" value="ECO:0007669"/>
    <property type="project" value="UniProtKB-EC"/>
</dbReference>
<dbReference type="GO" id="GO:0043709">
    <property type="term" value="P:cell adhesion involved in single-species biofilm formation"/>
    <property type="evidence" value="ECO:0007669"/>
    <property type="project" value="TreeGrafter"/>
</dbReference>
<reference evidence="5 6" key="1">
    <citation type="submission" date="2018-04" db="EMBL/GenBank/DDBJ databases">
        <title>Methylobacterium sp. PR1016A genome.</title>
        <authorList>
            <person name="Park W."/>
        </authorList>
    </citation>
    <scope>NUCLEOTIDE SEQUENCE [LARGE SCALE GENOMIC DNA]</scope>
    <source>
        <strain evidence="5 6">PR1016A</strain>
    </source>
</reference>
<protein>
    <recommendedName>
        <fullName evidence="1">diguanylate cyclase</fullName>
        <ecNumber evidence="1">2.7.7.65</ecNumber>
    </recommendedName>
</protein>
<evidence type="ECO:0000256" key="1">
    <source>
        <dbReference type="ARBA" id="ARBA00012528"/>
    </source>
</evidence>
<dbReference type="GO" id="GO:0005886">
    <property type="term" value="C:plasma membrane"/>
    <property type="evidence" value="ECO:0007669"/>
    <property type="project" value="TreeGrafter"/>
</dbReference>
<comment type="catalytic activity">
    <reaction evidence="2">
        <text>2 GTP = 3',3'-c-di-GMP + 2 diphosphate</text>
        <dbReference type="Rhea" id="RHEA:24898"/>
        <dbReference type="ChEBI" id="CHEBI:33019"/>
        <dbReference type="ChEBI" id="CHEBI:37565"/>
        <dbReference type="ChEBI" id="CHEBI:58805"/>
        <dbReference type="EC" id="2.7.7.65"/>
    </reaction>
</comment>
<dbReference type="Proteomes" id="UP000244755">
    <property type="component" value="Chromosome 1"/>
</dbReference>
<dbReference type="KEGG" id="mee:DA075_27220"/>
<dbReference type="GO" id="GO:1902201">
    <property type="term" value="P:negative regulation of bacterial-type flagellum-dependent cell motility"/>
    <property type="evidence" value="ECO:0007669"/>
    <property type="project" value="TreeGrafter"/>
</dbReference>
<dbReference type="SMART" id="SM00267">
    <property type="entry name" value="GGDEF"/>
    <property type="match status" value="1"/>
</dbReference>
<dbReference type="PROSITE" id="PS50887">
    <property type="entry name" value="GGDEF"/>
    <property type="match status" value="1"/>
</dbReference>